<dbReference type="InterPro" id="IPR023311">
    <property type="entry name" value="Methusela_ecto_dom_2"/>
</dbReference>
<dbReference type="SUPFAM" id="SSF81321">
    <property type="entry name" value="Family A G protein-coupled receptor-like"/>
    <property type="match status" value="1"/>
</dbReference>
<dbReference type="CDD" id="cd15039">
    <property type="entry name" value="7tmB3_Methuselah-like"/>
    <property type="match status" value="1"/>
</dbReference>
<dbReference type="InterPro" id="IPR036272">
    <property type="entry name" value="Methuselah_N_sf"/>
</dbReference>
<evidence type="ECO:0000256" key="9">
    <source>
        <dbReference type="ARBA" id="ARBA00023170"/>
    </source>
</evidence>
<keyword evidence="3" id="KW-1003">Cell membrane</keyword>
<dbReference type="PANTHER" id="PTHR47154:SF2">
    <property type="entry name" value="G-PROTEIN COUPLED RECEPTOR MTH-RELATED"/>
    <property type="match status" value="1"/>
</dbReference>
<feature type="transmembrane region" description="Helical" evidence="11">
    <location>
        <begin position="395"/>
        <end position="421"/>
    </location>
</feature>
<evidence type="ECO:0000313" key="14">
    <source>
        <dbReference type="EMBL" id="SSX26665.1"/>
    </source>
</evidence>
<name>A0A336KQJ1_CULSO</name>
<keyword evidence="4 11" id="KW-0812">Transmembrane</keyword>
<dbReference type="PANTHER" id="PTHR47154">
    <property type="entry name" value="G-PROTEIN COUPLED RECEPTOR MTH-RELATED"/>
    <property type="match status" value="1"/>
</dbReference>
<feature type="transmembrane region" description="Helical" evidence="11">
    <location>
        <begin position="243"/>
        <end position="262"/>
    </location>
</feature>
<evidence type="ECO:0000256" key="3">
    <source>
        <dbReference type="ARBA" id="ARBA00022475"/>
    </source>
</evidence>
<dbReference type="Gene3D" id="2.170.180.11">
    <property type="entry name" value="Methuselah ectodomain, domain 2"/>
    <property type="match status" value="1"/>
</dbReference>
<evidence type="ECO:0000259" key="12">
    <source>
        <dbReference type="PROSITE" id="PS50261"/>
    </source>
</evidence>
<dbReference type="InterPro" id="IPR022343">
    <property type="entry name" value="GCR1-cAMP_receptor"/>
</dbReference>
<dbReference type="InterPro" id="IPR010596">
    <property type="entry name" value="Methuselah_N_dom"/>
</dbReference>
<proteinExistence type="inferred from homology"/>
<accession>A0A336KQJ1</accession>
<comment type="subcellular location">
    <subcellularLocation>
        <location evidence="1">Cell membrane</location>
        <topology evidence="1">Multi-pass membrane protein</topology>
    </subcellularLocation>
</comment>
<keyword evidence="9" id="KW-0675">Receptor</keyword>
<evidence type="ECO:0000256" key="4">
    <source>
        <dbReference type="ARBA" id="ARBA00022692"/>
    </source>
</evidence>
<dbReference type="PROSITE" id="PS50261">
    <property type="entry name" value="G_PROTEIN_RECEP_F2_4"/>
    <property type="match status" value="1"/>
</dbReference>
<dbReference type="EMBL" id="UFQT01000704">
    <property type="protein sequence ID" value="SSX26665.1"/>
    <property type="molecule type" value="Genomic_DNA"/>
</dbReference>
<gene>
    <name evidence="13" type="primary">CSON013736</name>
</gene>
<keyword evidence="8 11" id="KW-0472">Membrane</keyword>
<evidence type="ECO:0000313" key="13">
    <source>
        <dbReference type="EMBL" id="SSX06311.1"/>
    </source>
</evidence>
<feature type="transmembrane region" description="Helical" evidence="11">
    <location>
        <begin position="305"/>
        <end position="327"/>
    </location>
</feature>
<dbReference type="GO" id="GO:0005886">
    <property type="term" value="C:plasma membrane"/>
    <property type="evidence" value="ECO:0007669"/>
    <property type="project" value="UniProtKB-SubCell"/>
</dbReference>
<dbReference type="InterPro" id="IPR051384">
    <property type="entry name" value="Mth_GPCR"/>
</dbReference>
<feature type="transmembrane region" description="Helical" evidence="11">
    <location>
        <begin position="442"/>
        <end position="466"/>
    </location>
</feature>
<comment type="similarity">
    <text evidence="2">Belongs to the G-protein coupled receptor 2 family. Mth subfamily.</text>
</comment>
<keyword evidence="6 11" id="KW-1133">Transmembrane helix</keyword>
<dbReference type="OMA" id="CQETKIC"/>
<evidence type="ECO:0000256" key="6">
    <source>
        <dbReference type="ARBA" id="ARBA00022989"/>
    </source>
</evidence>
<dbReference type="InterPro" id="IPR000832">
    <property type="entry name" value="GPCR_2_secretin-like"/>
</dbReference>
<feature type="transmembrane region" description="Helical" evidence="11">
    <location>
        <begin position="274"/>
        <end position="293"/>
    </location>
</feature>
<evidence type="ECO:0000256" key="2">
    <source>
        <dbReference type="ARBA" id="ARBA00008979"/>
    </source>
</evidence>
<dbReference type="GO" id="GO:0008528">
    <property type="term" value="F:G protein-coupled peptide receptor activity"/>
    <property type="evidence" value="ECO:0007669"/>
    <property type="project" value="TreeGrafter"/>
</dbReference>
<dbReference type="Pfam" id="PF00002">
    <property type="entry name" value="7tm_2"/>
    <property type="match status" value="1"/>
</dbReference>
<dbReference type="Pfam" id="PF06652">
    <property type="entry name" value="Methuselah_N"/>
    <property type="match status" value="1"/>
</dbReference>
<dbReference type="AlphaFoldDB" id="A0A336KQJ1"/>
<sequence length="539" mass="62711">MKFLRKCCENNEIYNTIEKVCHVNENINEMLKKFHYKYGMISMRSEKSVDLCDSDEIIVEFDSISMENITLNDDFIEIMEFKTENFCVDLSELSVNSSNLSLMVRGCFPRSICDAIPCTRKCCKGGEKLKYENESSSCVPFNGHVSPTFHYIENWNLENEIVRPHDLKVFGVIQGQKCAKFQLDPDEYLLNHGNGHLHINGTSIIFTNDKYCLEIVDYGGMHVLEMFVCVEPDPEPMDRLQNIIGFILSILGFLLTLLIYIFILKIRNLHSKIIICYCITFLIAYLVLLRAQFEVAFSDFCKPFAYLIYFSFISGFVWLQIMCFDIWLKFSSTRNRESTKSKRFHFYVMYSIFLPLLLSSMVAVFQHTDILPLKFRPYLGEDYCWFQAKDKLPLMIFFLTPVGIMISINVTLFVLTMIHCSKIKMEIARVQRSSIKRKKNKTFIMNKAIFSMNVKLFTVMGLSWILEIVSAVFPDPHVYWITDFFNSMLGVFVFLIFGFKKRVLNAVKKKFGRNDTMPTPTMSTTASNKHRIVVVKKTT</sequence>
<dbReference type="VEuPathDB" id="VectorBase:CSON013736"/>
<feature type="transmembrane region" description="Helical" evidence="11">
    <location>
        <begin position="478"/>
        <end position="499"/>
    </location>
</feature>
<dbReference type="GO" id="GO:0007166">
    <property type="term" value="P:cell surface receptor signaling pathway"/>
    <property type="evidence" value="ECO:0007669"/>
    <property type="project" value="InterPro"/>
</dbReference>
<dbReference type="PRINTS" id="PR02001">
    <property type="entry name" value="GCR1CAMPR"/>
</dbReference>
<keyword evidence="10" id="KW-0807">Transducer</keyword>
<evidence type="ECO:0000256" key="1">
    <source>
        <dbReference type="ARBA" id="ARBA00004651"/>
    </source>
</evidence>
<evidence type="ECO:0000256" key="10">
    <source>
        <dbReference type="ARBA" id="ARBA00023224"/>
    </source>
</evidence>
<evidence type="ECO:0000256" key="8">
    <source>
        <dbReference type="ARBA" id="ARBA00023136"/>
    </source>
</evidence>
<evidence type="ECO:0000256" key="11">
    <source>
        <dbReference type="SAM" id="Phobius"/>
    </source>
</evidence>
<keyword evidence="5" id="KW-0732">Signal</keyword>
<dbReference type="Gene3D" id="1.20.1070.10">
    <property type="entry name" value="Rhodopsin 7-helix transmembrane proteins"/>
    <property type="match status" value="1"/>
</dbReference>
<dbReference type="InterPro" id="IPR017981">
    <property type="entry name" value="GPCR_2-like_7TM"/>
</dbReference>
<feature type="domain" description="G-protein coupled receptors family 2 profile 2" evidence="12">
    <location>
        <begin position="238"/>
        <end position="501"/>
    </location>
</feature>
<feature type="transmembrane region" description="Helical" evidence="11">
    <location>
        <begin position="347"/>
        <end position="365"/>
    </location>
</feature>
<keyword evidence="7" id="KW-0297">G-protein coupled receptor</keyword>
<evidence type="ECO:0000256" key="7">
    <source>
        <dbReference type="ARBA" id="ARBA00023040"/>
    </source>
</evidence>
<reference evidence="14" key="2">
    <citation type="submission" date="2018-07" db="EMBL/GenBank/DDBJ databases">
        <authorList>
            <person name="Quirk P.G."/>
            <person name="Krulwich T.A."/>
        </authorList>
    </citation>
    <scope>NUCLEOTIDE SEQUENCE</scope>
</reference>
<protein>
    <submittedName>
        <fullName evidence="13">CSON013736 protein</fullName>
    </submittedName>
</protein>
<dbReference type="EMBL" id="UFQS01000704">
    <property type="protein sequence ID" value="SSX06311.1"/>
    <property type="molecule type" value="Genomic_DNA"/>
</dbReference>
<organism evidence="13">
    <name type="scientific">Culicoides sonorensis</name>
    <name type="common">Biting midge</name>
    <dbReference type="NCBI Taxonomy" id="179676"/>
    <lineage>
        <taxon>Eukaryota</taxon>
        <taxon>Metazoa</taxon>
        <taxon>Ecdysozoa</taxon>
        <taxon>Arthropoda</taxon>
        <taxon>Hexapoda</taxon>
        <taxon>Insecta</taxon>
        <taxon>Pterygota</taxon>
        <taxon>Neoptera</taxon>
        <taxon>Endopterygota</taxon>
        <taxon>Diptera</taxon>
        <taxon>Nematocera</taxon>
        <taxon>Chironomoidea</taxon>
        <taxon>Ceratopogonidae</taxon>
        <taxon>Ceratopogoninae</taxon>
        <taxon>Culicoides</taxon>
        <taxon>Monoculicoides</taxon>
    </lineage>
</organism>
<dbReference type="SUPFAM" id="SSF63877">
    <property type="entry name" value="Methuselah ectodomain"/>
    <property type="match status" value="1"/>
</dbReference>
<reference evidence="13" key="1">
    <citation type="submission" date="2018-04" db="EMBL/GenBank/DDBJ databases">
        <authorList>
            <person name="Go L.Y."/>
            <person name="Mitchell J.A."/>
        </authorList>
    </citation>
    <scope>NUCLEOTIDE SEQUENCE</scope>
    <source>
        <tissue evidence="13">Whole organism</tissue>
    </source>
</reference>
<evidence type="ECO:0000256" key="5">
    <source>
        <dbReference type="ARBA" id="ARBA00022729"/>
    </source>
</evidence>